<sequence length="86" mass="9334">MFTVKPNPQPGDGALARHREGAEPVRECRWTPGPAAARSREAGRDVGRVVQLDAWIGPAAELDGAGRGNERADQPDSRRRSGEHPR</sequence>
<protein>
    <submittedName>
        <fullName evidence="2">Uncharacterized protein</fullName>
    </submittedName>
</protein>
<dbReference type="AlphaFoldDB" id="A0A9W6VM53"/>
<reference evidence="2" key="1">
    <citation type="submission" date="2023-03" db="EMBL/GenBank/DDBJ databases">
        <title>Actinoallomurus iriomotensis NBRC 103681.</title>
        <authorList>
            <person name="Ichikawa N."/>
            <person name="Sato H."/>
            <person name="Tonouchi N."/>
        </authorList>
    </citation>
    <scope>NUCLEOTIDE SEQUENCE</scope>
    <source>
        <strain evidence="2">NBRC 103681</strain>
    </source>
</reference>
<feature type="compositionally biased region" description="Basic and acidic residues" evidence="1">
    <location>
        <begin position="68"/>
        <end position="86"/>
    </location>
</feature>
<feature type="region of interest" description="Disordered" evidence="1">
    <location>
        <begin position="1"/>
        <end position="44"/>
    </location>
</feature>
<dbReference type="RefSeq" id="WP_285626415.1">
    <property type="nucleotide sequence ID" value="NZ_BSTJ01000007.1"/>
</dbReference>
<evidence type="ECO:0000313" key="3">
    <source>
        <dbReference type="Proteomes" id="UP001165135"/>
    </source>
</evidence>
<gene>
    <name evidence="2" type="ORF">Airi01_054800</name>
</gene>
<proteinExistence type="predicted"/>
<evidence type="ECO:0000256" key="1">
    <source>
        <dbReference type="SAM" id="MobiDB-lite"/>
    </source>
</evidence>
<organism evidence="2 3">
    <name type="scientific">Actinoallomurus iriomotensis</name>
    <dbReference type="NCBI Taxonomy" id="478107"/>
    <lineage>
        <taxon>Bacteria</taxon>
        <taxon>Bacillati</taxon>
        <taxon>Actinomycetota</taxon>
        <taxon>Actinomycetes</taxon>
        <taxon>Streptosporangiales</taxon>
        <taxon>Thermomonosporaceae</taxon>
        <taxon>Actinoallomurus</taxon>
    </lineage>
</organism>
<comment type="caution">
    <text evidence="2">The sequence shown here is derived from an EMBL/GenBank/DDBJ whole genome shotgun (WGS) entry which is preliminary data.</text>
</comment>
<evidence type="ECO:0000313" key="2">
    <source>
        <dbReference type="EMBL" id="GLY77213.1"/>
    </source>
</evidence>
<feature type="compositionally biased region" description="Basic and acidic residues" evidence="1">
    <location>
        <begin position="15"/>
        <end position="29"/>
    </location>
</feature>
<name>A0A9W6VM53_9ACTN</name>
<feature type="region of interest" description="Disordered" evidence="1">
    <location>
        <begin position="59"/>
        <end position="86"/>
    </location>
</feature>
<dbReference type="Proteomes" id="UP001165135">
    <property type="component" value="Unassembled WGS sequence"/>
</dbReference>
<dbReference type="EMBL" id="BSTJ01000007">
    <property type="protein sequence ID" value="GLY77213.1"/>
    <property type="molecule type" value="Genomic_DNA"/>
</dbReference>
<accession>A0A9W6VM53</accession>